<feature type="region of interest" description="Disordered" evidence="1">
    <location>
        <begin position="1"/>
        <end position="22"/>
    </location>
</feature>
<feature type="region of interest" description="Disordered" evidence="1">
    <location>
        <begin position="77"/>
        <end position="102"/>
    </location>
</feature>
<feature type="compositionally biased region" description="Low complexity" evidence="1">
    <location>
        <begin position="267"/>
        <end position="283"/>
    </location>
</feature>
<feature type="compositionally biased region" description="Basic and acidic residues" evidence="1">
    <location>
        <begin position="123"/>
        <end position="138"/>
    </location>
</feature>
<keyword evidence="3" id="KW-1185">Reference proteome</keyword>
<dbReference type="VEuPathDB" id="TriTrypDB:ADEAN_000244100"/>
<name>A0A7G2C5A1_9TRYP</name>
<accession>A0A7G2C5A1</accession>
<protein>
    <submittedName>
        <fullName evidence="2">Uncharacterized protein</fullName>
    </submittedName>
</protein>
<organism evidence="2 3">
    <name type="scientific">Angomonas deanei</name>
    <dbReference type="NCBI Taxonomy" id="59799"/>
    <lineage>
        <taxon>Eukaryota</taxon>
        <taxon>Discoba</taxon>
        <taxon>Euglenozoa</taxon>
        <taxon>Kinetoplastea</taxon>
        <taxon>Metakinetoplastina</taxon>
        <taxon>Trypanosomatida</taxon>
        <taxon>Trypanosomatidae</taxon>
        <taxon>Strigomonadinae</taxon>
        <taxon>Angomonas</taxon>
    </lineage>
</organism>
<evidence type="ECO:0000313" key="2">
    <source>
        <dbReference type="EMBL" id="CAD2214988.1"/>
    </source>
</evidence>
<gene>
    <name evidence="2" type="ORF">ADEAN_000244100</name>
</gene>
<feature type="compositionally biased region" description="Basic and acidic residues" evidence="1">
    <location>
        <begin position="301"/>
        <end position="327"/>
    </location>
</feature>
<evidence type="ECO:0000256" key="1">
    <source>
        <dbReference type="SAM" id="MobiDB-lite"/>
    </source>
</evidence>
<reference evidence="2 3" key="1">
    <citation type="submission" date="2020-08" db="EMBL/GenBank/DDBJ databases">
        <authorList>
            <person name="Newling K."/>
            <person name="Davey J."/>
            <person name="Forrester S."/>
        </authorList>
    </citation>
    <scope>NUCLEOTIDE SEQUENCE [LARGE SCALE GENOMIC DNA]</scope>
    <source>
        <strain evidence="3">Crithidia deanei Carvalho (ATCC PRA-265)</strain>
    </source>
</reference>
<dbReference type="EMBL" id="LR877148">
    <property type="protein sequence ID" value="CAD2214988.1"/>
    <property type="molecule type" value="Genomic_DNA"/>
</dbReference>
<dbReference type="Proteomes" id="UP000515908">
    <property type="component" value="Chromosome 04"/>
</dbReference>
<feature type="compositionally biased region" description="Polar residues" evidence="1">
    <location>
        <begin position="284"/>
        <end position="293"/>
    </location>
</feature>
<feature type="region of interest" description="Disordered" evidence="1">
    <location>
        <begin position="114"/>
        <end position="140"/>
    </location>
</feature>
<sequence length="327" mass="34836">MDVFQIPTTVEPSSSGAVRQPSAEVAPAGVGEVKTVSNPPTTPVPFWGAPAVRPADQPGAKPVYANEWSVANPQKVAQYEQASGVPKGTPTPADPSQKKDDTVQVGAIAVATGAGMVHIPVGPKEEPPATTTDEDKPRRSTILALTQMSSGKEMEDHRTTATSVAPGAFLVNQDYFEERVPPVAESAQANKGKASWADAEEDYFYFGKQQVEEPATSIPAEKPSSGEQSTSPRTVVRQYPAYTVSPPIGSTLASQNVNAQKKRTPSAKKASSKTSSAPTSLTTHRQTISSQSKMRPPGTAREIEKSHLTPGERKILEARERLSRKVK</sequence>
<evidence type="ECO:0000313" key="3">
    <source>
        <dbReference type="Proteomes" id="UP000515908"/>
    </source>
</evidence>
<feature type="compositionally biased region" description="Polar residues" evidence="1">
    <location>
        <begin position="1"/>
        <end position="17"/>
    </location>
</feature>
<feature type="region of interest" description="Disordered" evidence="1">
    <location>
        <begin position="207"/>
        <end position="327"/>
    </location>
</feature>
<proteinExistence type="predicted"/>
<dbReference type="AlphaFoldDB" id="A0A7G2C5A1"/>